<dbReference type="PROSITE" id="PS00075">
    <property type="entry name" value="DHFR_1"/>
    <property type="match status" value="1"/>
</dbReference>
<reference evidence="10 11" key="1">
    <citation type="submission" date="2012-02" db="EMBL/GenBank/DDBJ databases">
        <title>Complete genome sequence of Actinoplanes missouriensis 431 (= NBRC 102363).</title>
        <authorList>
            <person name="Ohnishi Y."/>
            <person name="Ishikawa J."/>
            <person name="Sekine M."/>
            <person name="Hosoyama A."/>
            <person name="Harada T."/>
            <person name="Narita H."/>
            <person name="Hata T."/>
            <person name="Konno Y."/>
            <person name="Tutikane K."/>
            <person name="Fujita N."/>
            <person name="Horinouchi S."/>
            <person name="Hayakawa M."/>
        </authorList>
    </citation>
    <scope>NUCLEOTIDE SEQUENCE [LARGE SCALE GENOMIC DNA]</scope>
    <source>
        <strain evidence="11">ATCC 14538 / DSM 43046 / CBS 188.64 / JCM 3121 / NBRC 102363 / NCIMB 12654 / NRRL B-3342 / UNCC 431</strain>
    </source>
</reference>
<dbReference type="RefSeq" id="WP_014446928.1">
    <property type="nucleotide sequence ID" value="NC_017093.1"/>
</dbReference>
<accession>I0HGA6</accession>
<evidence type="ECO:0000313" key="10">
    <source>
        <dbReference type="EMBL" id="BAL92043.1"/>
    </source>
</evidence>
<dbReference type="GO" id="GO:0050661">
    <property type="term" value="F:NADP binding"/>
    <property type="evidence" value="ECO:0007669"/>
    <property type="project" value="InterPro"/>
</dbReference>
<protein>
    <recommendedName>
        <fullName evidence="3 7">Dihydrofolate reductase</fullName>
        <ecNumber evidence="3 7">1.5.1.3</ecNumber>
    </recommendedName>
</protein>
<evidence type="ECO:0000256" key="2">
    <source>
        <dbReference type="ARBA" id="ARBA00009539"/>
    </source>
</evidence>
<evidence type="ECO:0000256" key="3">
    <source>
        <dbReference type="ARBA" id="ARBA00012856"/>
    </source>
</evidence>
<evidence type="ECO:0000256" key="4">
    <source>
        <dbReference type="ARBA" id="ARBA00022563"/>
    </source>
</evidence>
<keyword evidence="6 7" id="KW-0560">Oxidoreductase</keyword>
<dbReference type="KEGG" id="ams:AMIS_68230"/>
<evidence type="ECO:0000256" key="1">
    <source>
        <dbReference type="ARBA" id="ARBA00004903"/>
    </source>
</evidence>
<comment type="pathway">
    <text evidence="1 7">Cofactor biosynthesis; tetrahydrofolate biosynthesis; 5,6,7,8-tetrahydrofolate from 7,8-dihydrofolate: step 1/1.</text>
</comment>
<proteinExistence type="inferred from homology"/>
<dbReference type="GO" id="GO:0004146">
    <property type="term" value="F:dihydrofolate reductase activity"/>
    <property type="evidence" value="ECO:0007669"/>
    <property type="project" value="UniProtKB-EC"/>
</dbReference>
<dbReference type="GO" id="GO:0005829">
    <property type="term" value="C:cytosol"/>
    <property type="evidence" value="ECO:0007669"/>
    <property type="project" value="TreeGrafter"/>
</dbReference>
<comment type="catalytic activity">
    <reaction evidence="7">
        <text>(6S)-5,6,7,8-tetrahydrofolate + NADP(+) = 7,8-dihydrofolate + NADPH + H(+)</text>
        <dbReference type="Rhea" id="RHEA:15009"/>
        <dbReference type="ChEBI" id="CHEBI:15378"/>
        <dbReference type="ChEBI" id="CHEBI:57451"/>
        <dbReference type="ChEBI" id="CHEBI:57453"/>
        <dbReference type="ChEBI" id="CHEBI:57783"/>
        <dbReference type="ChEBI" id="CHEBI:58349"/>
        <dbReference type="EC" id="1.5.1.3"/>
    </reaction>
</comment>
<keyword evidence="5 7" id="KW-0521">NADP</keyword>
<dbReference type="InterPro" id="IPR012259">
    <property type="entry name" value="DHFR"/>
</dbReference>
<dbReference type="AlphaFoldDB" id="I0HGA6"/>
<evidence type="ECO:0000313" key="11">
    <source>
        <dbReference type="Proteomes" id="UP000007882"/>
    </source>
</evidence>
<dbReference type="Proteomes" id="UP000007882">
    <property type="component" value="Chromosome"/>
</dbReference>
<dbReference type="InterPro" id="IPR024072">
    <property type="entry name" value="DHFR-like_dom_sf"/>
</dbReference>
<dbReference type="PANTHER" id="PTHR48069">
    <property type="entry name" value="DIHYDROFOLATE REDUCTASE"/>
    <property type="match status" value="1"/>
</dbReference>
<dbReference type="EMBL" id="AP012319">
    <property type="protein sequence ID" value="BAL92043.1"/>
    <property type="molecule type" value="Genomic_DNA"/>
</dbReference>
<gene>
    <name evidence="10" type="ordered locus">AMIS_68230</name>
</gene>
<evidence type="ECO:0000256" key="7">
    <source>
        <dbReference type="PIRNR" id="PIRNR000194"/>
    </source>
</evidence>
<dbReference type="UniPathway" id="UPA00077">
    <property type="reaction ID" value="UER00158"/>
</dbReference>
<dbReference type="InterPro" id="IPR001796">
    <property type="entry name" value="DHFR_dom"/>
</dbReference>
<dbReference type="PROSITE" id="PS51330">
    <property type="entry name" value="DHFR_2"/>
    <property type="match status" value="1"/>
</dbReference>
<feature type="domain" description="DHFR" evidence="9">
    <location>
        <begin position="2"/>
        <end position="156"/>
    </location>
</feature>
<dbReference type="GO" id="GO:0046452">
    <property type="term" value="P:dihydrofolate metabolic process"/>
    <property type="evidence" value="ECO:0007669"/>
    <property type="project" value="TreeGrafter"/>
</dbReference>
<dbReference type="HOGENOM" id="CLU_043966_5_0_11"/>
<dbReference type="eggNOG" id="COG0262">
    <property type="taxonomic scope" value="Bacteria"/>
</dbReference>
<sequence>MSVHMIWAQARNGVIGAAGDIPWRLPGEQRLFKERTMGSTVVMGRATWDSLPERVRPLPGRRNVVLTRDPGWKAEGAVVTHSPEEITEDDFWVIGGGGIYAAFLPRAEHLVRTTIDFDAEGDTFAPDLGPEWVVSSSTGWITAETGHRYRIDDLERLDFHTGDTFH</sequence>
<keyword evidence="4 7" id="KW-0554">One-carbon metabolism</keyword>
<dbReference type="PIRSF" id="PIRSF000194">
    <property type="entry name" value="DHFR"/>
    <property type="match status" value="1"/>
</dbReference>
<dbReference type="PATRIC" id="fig|512565.3.peg.6822"/>
<comment type="function">
    <text evidence="7">Key enzyme in folate metabolism. Catalyzes an essential reaction for de novo glycine and purine synthesis, and for DNA precursor synthesis.</text>
</comment>
<evidence type="ECO:0000259" key="9">
    <source>
        <dbReference type="PROSITE" id="PS51330"/>
    </source>
</evidence>
<evidence type="ECO:0000256" key="6">
    <source>
        <dbReference type="ARBA" id="ARBA00023002"/>
    </source>
</evidence>
<dbReference type="STRING" id="512565.AMIS_68230"/>
<dbReference type="GO" id="GO:0046654">
    <property type="term" value="P:tetrahydrofolate biosynthetic process"/>
    <property type="evidence" value="ECO:0007669"/>
    <property type="project" value="UniProtKB-UniPathway"/>
</dbReference>
<organism evidence="10 11">
    <name type="scientific">Actinoplanes missouriensis (strain ATCC 14538 / DSM 43046 / CBS 188.64 / JCM 3121 / NBRC 102363 / NCIMB 12654 / NRRL B-3342 / UNCC 431)</name>
    <dbReference type="NCBI Taxonomy" id="512565"/>
    <lineage>
        <taxon>Bacteria</taxon>
        <taxon>Bacillati</taxon>
        <taxon>Actinomycetota</taxon>
        <taxon>Actinomycetes</taxon>
        <taxon>Micromonosporales</taxon>
        <taxon>Micromonosporaceae</taxon>
        <taxon>Actinoplanes</taxon>
    </lineage>
</organism>
<dbReference type="Pfam" id="PF00186">
    <property type="entry name" value="DHFR_1"/>
    <property type="match status" value="1"/>
</dbReference>
<dbReference type="CDD" id="cd00209">
    <property type="entry name" value="DHFR"/>
    <property type="match status" value="1"/>
</dbReference>
<evidence type="ECO:0000256" key="5">
    <source>
        <dbReference type="ARBA" id="ARBA00022857"/>
    </source>
</evidence>
<dbReference type="InterPro" id="IPR017925">
    <property type="entry name" value="DHFR_CS"/>
</dbReference>
<dbReference type="EC" id="1.5.1.3" evidence="3 7"/>
<dbReference type="Gene3D" id="3.40.430.10">
    <property type="entry name" value="Dihydrofolate Reductase, subunit A"/>
    <property type="match status" value="1"/>
</dbReference>
<dbReference type="PANTHER" id="PTHR48069:SF3">
    <property type="entry name" value="DIHYDROFOLATE REDUCTASE"/>
    <property type="match status" value="1"/>
</dbReference>
<evidence type="ECO:0000256" key="8">
    <source>
        <dbReference type="RuleBase" id="RU004474"/>
    </source>
</evidence>
<comment type="similarity">
    <text evidence="2 7 8">Belongs to the dihydrofolate reductase family.</text>
</comment>
<dbReference type="GO" id="GO:0006730">
    <property type="term" value="P:one-carbon metabolic process"/>
    <property type="evidence" value="ECO:0007669"/>
    <property type="project" value="UniProtKB-KW"/>
</dbReference>
<dbReference type="SUPFAM" id="SSF53597">
    <property type="entry name" value="Dihydrofolate reductase-like"/>
    <property type="match status" value="1"/>
</dbReference>
<dbReference type="OrthoDB" id="9804315at2"/>
<name>I0HGA6_ACTM4</name>
<keyword evidence="11" id="KW-1185">Reference proteome</keyword>
<dbReference type="GO" id="GO:0046655">
    <property type="term" value="P:folic acid metabolic process"/>
    <property type="evidence" value="ECO:0007669"/>
    <property type="project" value="TreeGrafter"/>
</dbReference>
<dbReference type="PRINTS" id="PR00070">
    <property type="entry name" value="DHFR"/>
</dbReference>